<keyword evidence="7" id="KW-1185">Reference proteome</keyword>
<dbReference type="PANTHER" id="PTHR45138:SF9">
    <property type="entry name" value="DIGUANYLATE CYCLASE DGCM-RELATED"/>
    <property type="match status" value="1"/>
</dbReference>
<evidence type="ECO:0000256" key="2">
    <source>
        <dbReference type="ARBA" id="ARBA00012528"/>
    </source>
</evidence>
<evidence type="ECO:0000259" key="5">
    <source>
        <dbReference type="PROSITE" id="PS50887"/>
    </source>
</evidence>
<dbReference type="InterPro" id="IPR050469">
    <property type="entry name" value="Diguanylate_Cyclase"/>
</dbReference>
<dbReference type="FunFam" id="3.30.70.270:FF:000001">
    <property type="entry name" value="Diguanylate cyclase domain protein"/>
    <property type="match status" value="1"/>
</dbReference>
<dbReference type="SUPFAM" id="SSF55073">
    <property type="entry name" value="Nucleotide cyclase"/>
    <property type="match status" value="1"/>
</dbReference>
<dbReference type="AlphaFoldDB" id="K6ZR93"/>
<keyword evidence="4" id="KW-0472">Membrane</keyword>
<dbReference type="Proteomes" id="UP000006322">
    <property type="component" value="Unassembled WGS sequence"/>
</dbReference>
<reference evidence="7" key="1">
    <citation type="journal article" date="2014" name="Environ. Microbiol.">
        <title>Comparative genomics of the marine bacterial genus Glaciecola reveals the high degree of genomic diversity and genomic characteristic for cold adaptation.</title>
        <authorList>
            <person name="Qin Q.L."/>
            <person name="Xie B.B."/>
            <person name="Yu Y."/>
            <person name="Shu Y.L."/>
            <person name="Rong J.C."/>
            <person name="Zhang Y.J."/>
            <person name="Zhao D.L."/>
            <person name="Chen X.L."/>
            <person name="Zhang X.Y."/>
            <person name="Chen B."/>
            <person name="Zhou B.C."/>
            <person name="Zhang Y.Z."/>
        </authorList>
    </citation>
    <scope>NUCLEOTIDE SEQUENCE [LARGE SCALE GENOMIC DNA]</scope>
    <source>
        <strain evidence="7">LMG 21857</strain>
    </source>
</reference>
<evidence type="ECO:0000256" key="4">
    <source>
        <dbReference type="SAM" id="Phobius"/>
    </source>
</evidence>
<dbReference type="InterPro" id="IPR043128">
    <property type="entry name" value="Rev_trsase/Diguanyl_cyclase"/>
</dbReference>
<name>K6ZR93_9ALTE</name>
<dbReference type="OrthoDB" id="9813903at2"/>
<gene>
    <name evidence="6" type="ORF">GPLA_0450</name>
</gene>
<dbReference type="Gene3D" id="3.30.70.270">
    <property type="match status" value="1"/>
</dbReference>
<feature type="transmembrane region" description="Helical" evidence="4">
    <location>
        <begin position="30"/>
        <end position="49"/>
    </location>
</feature>
<protein>
    <recommendedName>
        <fullName evidence="2">diguanylate cyclase</fullName>
        <ecNumber evidence="2">2.7.7.65</ecNumber>
    </recommendedName>
</protein>
<dbReference type="PANTHER" id="PTHR45138">
    <property type="entry name" value="REGULATORY COMPONENTS OF SENSORY TRANSDUCTION SYSTEM"/>
    <property type="match status" value="1"/>
</dbReference>
<keyword evidence="4" id="KW-0812">Transmembrane</keyword>
<feature type="transmembrane region" description="Helical" evidence="4">
    <location>
        <begin position="92"/>
        <end position="110"/>
    </location>
</feature>
<evidence type="ECO:0000313" key="7">
    <source>
        <dbReference type="Proteomes" id="UP000006322"/>
    </source>
</evidence>
<dbReference type="STRING" id="1129793.GPLA_0450"/>
<dbReference type="NCBIfam" id="TIGR00254">
    <property type="entry name" value="GGDEF"/>
    <property type="match status" value="1"/>
</dbReference>
<dbReference type="InterPro" id="IPR029787">
    <property type="entry name" value="Nucleotide_cyclase"/>
</dbReference>
<dbReference type="Pfam" id="PF00990">
    <property type="entry name" value="GGDEF"/>
    <property type="match status" value="1"/>
</dbReference>
<feature type="domain" description="GGDEF" evidence="5">
    <location>
        <begin position="239"/>
        <end position="370"/>
    </location>
</feature>
<comment type="cofactor">
    <cofactor evidence="1">
        <name>Mg(2+)</name>
        <dbReference type="ChEBI" id="CHEBI:18420"/>
    </cofactor>
</comment>
<dbReference type="SMART" id="SM00267">
    <property type="entry name" value="GGDEF"/>
    <property type="match status" value="1"/>
</dbReference>
<dbReference type="PROSITE" id="PS50887">
    <property type="entry name" value="GGDEF"/>
    <property type="match status" value="1"/>
</dbReference>
<comment type="catalytic activity">
    <reaction evidence="3">
        <text>2 GTP = 3',3'-c-di-GMP + 2 diphosphate</text>
        <dbReference type="Rhea" id="RHEA:24898"/>
        <dbReference type="ChEBI" id="CHEBI:33019"/>
        <dbReference type="ChEBI" id="CHEBI:37565"/>
        <dbReference type="ChEBI" id="CHEBI:58805"/>
        <dbReference type="EC" id="2.7.7.65"/>
    </reaction>
</comment>
<proteinExistence type="predicted"/>
<feature type="transmembrane region" description="Helical" evidence="4">
    <location>
        <begin position="116"/>
        <end position="132"/>
    </location>
</feature>
<sequence>MFNVKKLIFEYLNTGTKVSNSPAVRQQIQVTNLFGFIGYTITFILGISALQRSDFSHNEDLYLGIVLLIASVLFFLSRIILKHFQSKNGYTFSANLVTYALMVLMLYLVITGGVKSTGPLWIYIVPPVVLFFGGLKRGLIHVGLFAVAVIVVMWYPNNTMLLAHYSDEFKSRLIYSFITVGMLFVFYEYSRQRSFKILQELSQRFEKQARLDPLSGLQNRRGMLEKLEYEHQRTLRHTKNMTIMMCDIDNFKRVNDEFGHDAGDQVIKEVGQLFAKGLRKQDTVARWGGEEFLFLLPETTQEQAFILAEKLRIKVADSEYVFGSTRLSVTVSIGIYQMHPQDSLDHAISRADTNLYRAKTHGRNCTVKTD</sequence>
<dbReference type="EC" id="2.7.7.65" evidence="2"/>
<dbReference type="GO" id="GO:0052621">
    <property type="term" value="F:diguanylate cyclase activity"/>
    <property type="evidence" value="ECO:0007669"/>
    <property type="project" value="UniProtKB-EC"/>
</dbReference>
<dbReference type="CDD" id="cd01949">
    <property type="entry name" value="GGDEF"/>
    <property type="match status" value="1"/>
</dbReference>
<dbReference type="InterPro" id="IPR000160">
    <property type="entry name" value="GGDEF_dom"/>
</dbReference>
<feature type="transmembrane region" description="Helical" evidence="4">
    <location>
        <begin position="169"/>
        <end position="187"/>
    </location>
</feature>
<dbReference type="EMBL" id="BAER01000017">
    <property type="protein sequence ID" value="GAC31368.1"/>
    <property type="molecule type" value="Genomic_DNA"/>
</dbReference>
<evidence type="ECO:0000313" key="6">
    <source>
        <dbReference type="EMBL" id="GAC31368.1"/>
    </source>
</evidence>
<comment type="caution">
    <text evidence="6">The sequence shown here is derived from an EMBL/GenBank/DDBJ whole genome shotgun (WGS) entry which is preliminary data.</text>
</comment>
<keyword evidence="4" id="KW-1133">Transmembrane helix</keyword>
<dbReference type="RefSeq" id="WP_007103174.1">
    <property type="nucleotide sequence ID" value="NZ_BAER01000017.1"/>
</dbReference>
<organism evidence="6 7">
    <name type="scientific">Paraglaciecola polaris LMG 21857</name>
    <dbReference type="NCBI Taxonomy" id="1129793"/>
    <lineage>
        <taxon>Bacteria</taxon>
        <taxon>Pseudomonadati</taxon>
        <taxon>Pseudomonadota</taxon>
        <taxon>Gammaproteobacteria</taxon>
        <taxon>Alteromonadales</taxon>
        <taxon>Alteromonadaceae</taxon>
        <taxon>Paraglaciecola</taxon>
    </lineage>
</organism>
<evidence type="ECO:0000256" key="3">
    <source>
        <dbReference type="ARBA" id="ARBA00034247"/>
    </source>
</evidence>
<accession>K6ZR93</accession>
<evidence type="ECO:0000256" key="1">
    <source>
        <dbReference type="ARBA" id="ARBA00001946"/>
    </source>
</evidence>
<feature type="transmembrane region" description="Helical" evidence="4">
    <location>
        <begin position="61"/>
        <end position="80"/>
    </location>
</feature>
<feature type="transmembrane region" description="Helical" evidence="4">
    <location>
        <begin position="139"/>
        <end position="157"/>
    </location>
</feature>